<reference evidence="9" key="1">
    <citation type="journal article" date="2014" name="Front. Microbiol.">
        <title>High frequency of phylogenetically diverse reductive dehalogenase-homologous genes in deep subseafloor sedimentary metagenomes.</title>
        <authorList>
            <person name="Kawai M."/>
            <person name="Futagami T."/>
            <person name="Toyoda A."/>
            <person name="Takaki Y."/>
            <person name="Nishi S."/>
            <person name="Hori S."/>
            <person name="Arai W."/>
            <person name="Tsubouchi T."/>
            <person name="Morono Y."/>
            <person name="Uchiyama I."/>
            <person name="Ito T."/>
            <person name="Fujiyama A."/>
            <person name="Inagaki F."/>
            <person name="Takami H."/>
        </authorList>
    </citation>
    <scope>NUCLEOTIDE SEQUENCE</scope>
    <source>
        <strain evidence="9">Expedition CK06-06</strain>
    </source>
</reference>
<dbReference type="Gene3D" id="3.40.640.10">
    <property type="entry name" value="Type I PLP-dependent aspartate aminotransferase-like (Major domain)"/>
    <property type="match status" value="1"/>
</dbReference>
<comment type="cofactor">
    <cofactor evidence="1">
        <name>pyridoxal 5'-phosphate</name>
        <dbReference type="ChEBI" id="CHEBI:597326"/>
    </cofactor>
</comment>
<sequence length="218" mass="24804">KITGYNHPKFIATLKWQAERLIYSSSLYSTIPYAILSQKLAQIAPSGLSQAFILNSGSEANESALFMARKYRNNPYIVACTHAYHGRTQLTREISSAGWRTVPESHPSGVRFTPYGYCYRCSFGKEYPGCDFECARYLREVGYDMKKLGATRVMVVTDQNLTNSEPVSVTLEALKKENIETILYDRARVEPTDGLSFFIILFFLFLLLLLVFLLYTLI</sequence>
<dbReference type="AlphaFoldDB" id="X1FCJ4"/>
<evidence type="ECO:0000256" key="6">
    <source>
        <dbReference type="ARBA" id="ARBA00022576"/>
    </source>
</evidence>
<comment type="subunit">
    <text evidence="4">Homotetramer.</text>
</comment>
<dbReference type="GO" id="GO:0030170">
    <property type="term" value="F:pyridoxal phosphate binding"/>
    <property type="evidence" value="ECO:0007669"/>
    <property type="project" value="InterPro"/>
</dbReference>
<evidence type="ECO:0000256" key="1">
    <source>
        <dbReference type="ARBA" id="ARBA00001933"/>
    </source>
</evidence>
<dbReference type="EMBL" id="BARU01011222">
    <property type="protein sequence ID" value="GAH42692.1"/>
    <property type="molecule type" value="Genomic_DNA"/>
</dbReference>
<name>X1FCJ4_9ZZZZ</name>
<evidence type="ECO:0000256" key="7">
    <source>
        <dbReference type="ARBA" id="ARBA00022679"/>
    </source>
</evidence>
<dbReference type="PANTHER" id="PTHR45688">
    <property type="match status" value="1"/>
</dbReference>
<feature type="transmembrane region" description="Helical" evidence="8">
    <location>
        <begin position="195"/>
        <end position="217"/>
    </location>
</feature>
<protein>
    <recommendedName>
        <fullName evidence="5">alanine--glyoxylate transaminase</fullName>
        <ecNumber evidence="5">2.6.1.44</ecNumber>
    </recommendedName>
</protein>
<keyword evidence="8" id="KW-0472">Membrane</keyword>
<dbReference type="EC" id="2.6.1.44" evidence="5"/>
<evidence type="ECO:0000256" key="3">
    <source>
        <dbReference type="ARBA" id="ARBA00008954"/>
    </source>
</evidence>
<evidence type="ECO:0000256" key="2">
    <source>
        <dbReference type="ARBA" id="ARBA00004173"/>
    </source>
</evidence>
<evidence type="ECO:0000256" key="5">
    <source>
        <dbReference type="ARBA" id="ARBA00013049"/>
    </source>
</evidence>
<feature type="non-terminal residue" evidence="9">
    <location>
        <position position="1"/>
    </location>
</feature>
<keyword evidence="8" id="KW-1133">Transmembrane helix</keyword>
<comment type="similarity">
    <text evidence="3">Belongs to the class-III pyridoxal-phosphate-dependent aminotransferase family.</text>
</comment>
<evidence type="ECO:0000313" key="9">
    <source>
        <dbReference type="EMBL" id="GAH42692.1"/>
    </source>
</evidence>
<dbReference type="GO" id="GO:0005739">
    <property type="term" value="C:mitochondrion"/>
    <property type="evidence" value="ECO:0007669"/>
    <property type="project" value="UniProtKB-SubCell"/>
</dbReference>
<dbReference type="InterPro" id="IPR015424">
    <property type="entry name" value="PyrdxlP-dep_Trfase"/>
</dbReference>
<comment type="subcellular location">
    <subcellularLocation>
        <location evidence="2">Mitochondrion</location>
    </subcellularLocation>
</comment>
<dbReference type="InterPro" id="IPR005814">
    <property type="entry name" value="Aminotrans_3"/>
</dbReference>
<accession>X1FCJ4</accession>
<dbReference type="SUPFAM" id="SSF53383">
    <property type="entry name" value="PLP-dependent transferases"/>
    <property type="match status" value="1"/>
</dbReference>
<gene>
    <name evidence="9" type="ORF">S03H2_21142</name>
</gene>
<dbReference type="GO" id="GO:0008453">
    <property type="term" value="F:alanine-glyoxylate transaminase activity"/>
    <property type="evidence" value="ECO:0007669"/>
    <property type="project" value="UniProtKB-EC"/>
</dbReference>
<dbReference type="SUPFAM" id="SSF56796">
    <property type="entry name" value="Dehydroquinate synthase-like"/>
    <property type="match status" value="1"/>
</dbReference>
<comment type="caution">
    <text evidence="9">The sequence shown here is derived from an EMBL/GenBank/DDBJ whole genome shotgun (WGS) entry which is preliminary data.</text>
</comment>
<dbReference type="Gene3D" id="3.40.50.1970">
    <property type="match status" value="1"/>
</dbReference>
<evidence type="ECO:0000256" key="4">
    <source>
        <dbReference type="ARBA" id="ARBA00011881"/>
    </source>
</evidence>
<dbReference type="PANTHER" id="PTHR45688:SF3">
    <property type="entry name" value="ALANINE--GLYOXYLATE AMINOTRANSFERASE 2, MITOCHONDRIAL"/>
    <property type="match status" value="1"/>
</dbReference>
<keyword evidence="8" id="KW-0812">Transmembrane</keyword>
<organism evidence="9">
    <name type="scientific">marine sediment metagenome</name>
    <dbReference type="NCBI Taxonomy" id="412755"/>
    <lineage>
        <taxon>unclassified sequences</taxon>
        <taxon>metagenomes</taxon>
        <taxon>ecological metagenomes</taxon>
    </lineage>
</organism>
<evidence type="ECO:0000256" key="8">
    <source>
        <dbReference type="SAM" id="Phobius"/>
    </source>
</evidence>
<dbReference type="InterPro" id="IPR015421">
    <property type="entry name" value="PyrdxlP-dep_Trfase_major"/>
</dbReference>
<keyword evidence="7" id="KW-0808">Transferase</keyword>
<proteinExistence type="inferred from homology"/>
<keyword evidence="6" id="KW-0032">Aminotransferase</keyword>
<dbReference type="Pfam" id="PF00202">
    <property type="entry name" value="Aminotran_3"/>
    <property type="match status" value="1"/>
</dbReference>